<dbReference type="InterPro" id="IPR036259">
    <property type="entry name" value="MFS_trans_sf"/>
</dbReference>
<dbReference type="GO" id="GO:0022857">
    <property type="term" value="F:transmembrane transporter activity"/>
    <property type="evidence" value="ECO:0007669"/>
    <property type="project" value="InterPro"/>
</dbReference>
<accession>A0A3M9YEF8</accession>
<evidence type="ECO:0000256" key="1">
    <source>
        <dbReference type="ARBA" id="ARBA00004141"/>
    </source>
</evidence>
<keyword evidence="2" id="KW-0472">Membrane</keyword>
<dbReference type="GO" id="GO:0016020">
    <property type="term" value="C:membrane"/>
    <property type="evidence" value="ECO:0007669"/>
    <property type="project" value="UniProtKB-SubCell"/>
</dbReference>
<feature type="transmembrane region" description="Helical" evidence="2">
    <location>
        <begin position="246"/>
        <end position="264"/>
    </location>
</feature>
<feature type="transmembrane region" description="Helical" evidence="2">
    <location>
        <begin position="303"/>
        <end position="323"/>
    </location>
</feature>
<feature type="transmembrane region" description="Helical" evidence="2">
    <location>
        <begin position="101"/>
        <end position="125"/>
    </location>
</feature>
<dbReference type="GeneID" id="39607462"/>
<dbReference type="EMBL" id="RBVV01000021">
    <property type="protein sequence ID" value="RNJ58953.1"/>
    <property type="molecule type" value="Genomic_DNA"/>
</dbReference>
<sequence length="436" mass="47672">MRVCTSFYEAAKFLQRRGHRCRYDSEHDPSFTLRLNLLFSSTALFTVANLYYNQPVLDKIAGDFNVDFETASTVATLMQSGYAVGLFFICPIGDWLRPRPLILVMVGVTATVWIGLCVTSSFPIFQALSMICGMTTITPQLVIPIIGGQVPPNRRASAVQIGASGILLGSLLGRLLSGISANYGHWRTIYWVALGVQYLLLVFLYFFMPDYPSRAPEGETYFHMLYSTVYMTFTEPLLLQVCIQSYCASAVFSGFWATLTFHLASPPYEYQSLQIGLFGLIGIVAIVLGPFYGRICMDRFMPWFSALVGETFALVGVIISTFAGNLTIAGPIIEAIAIDMGTQTSQTANRVAAFGIDSTAMNRVNSAFVVCGFLGQMSGAAIGNRLYAEGGWTRAGGAKIGFMGLAIVVLLLRGPLERGWIGWHGGWAIRAREGEP</sequence>
<feature type="transmembrane region" description="Helical" evidence="2">
    <location>
        <begin position="158"/>
        <end position="176"/>
    </location>
</feature>
<dbReference type="Proteomes" id="UP000267145">
    <property type="component" value="Unassembled WGS sequence"/>
</dbReference>
<evidence type="ECO:0000313" key="5">
    <source>
        <dbReference type="Proteomes" id="UP000267145"/>
    </source>
</evidence>
<comment type="subcellular location">
    <subcellularLocation>
        <location evidence="1">Membrane</location>
        <topology evidence="1">Multi-pass membrane protein</topology>
    </subcellularLocation>
</comment>
<dbReference type="InterPro" id="IPR020846">
    <property type="entry name" value="MFS_dom"/>
</dbReference>
<feature type="transmembrane region" description="Helical" evidence="2">
    <location>
        <begin position="31"/>
        <end position="51"/>
    </location>
</feature>
<dbReference type="Gene3D" id="1.20.1250.20">
    <property type="entry name" value="MFS general substrate transporter like domains"/>
    <property type="match status" value="1"/>
</dbReference>
<dbReference type="RefSeq" id="XP_028497111.1">
    <property type="nucleotide sequence ID" value="XM_028637960.1"/>
</dbReference>
<dbReference type="AlphaFoldDB" id="A0A3M9YEF8"/>
<protein>
    <recommendedName>
        <fullName evidence="3">Major facilitator superfamily (MFS) profile domain-containing protein</fullName>
    </recommendedName>
</protein>
<dbReference type="PROSITE" id="PS50850">
    <property type="entry name" value="MFS"/>
    <property type="match status" value="1"/>
</dbReference>
<dbReference type="PANTHER" id="PTHR42910">
    <property type="entry name" value="TRANSPORTER SCO4007-RELATED"/>
    <property type="match status" value="1"/>
</dbReference>
<evidence type="ECO:0000259" key="3">
    <source>
        <dbReference type="PROSITE" id="PS50850"/>
    </source>
</evidence>
<reference evidence="4 5" key="1">
    <citation type="submission" date="2018-10" db="EMBL/GenBank/DDBJ databases">
        <title>Genome sequence of Verticillium nonalfalfae VnAa140.</title>
        <authorList>
            <person name="Stajich J.E."/>
            <person name="Kasson M.T."/>
        </authorList>
    </citation>
    <scope>NUCLEOTIDE SEQUENCE [LARGE SCALE GENOMIC DNA]</scope>
    <source>
        <strain evidence="4 5">VnAa140</strain>
    </source>
</reference>
<keyword evidence="5" id="KW-1185">Reference proteome</keyword>
<evidence type="ECO:0000256" key="2">
    <source>
        <dbReference type="SAM" id="Phobius"/>
    </source>
</evidence>
<dbReference type="SUPFAM" id="SSF103473">
    <property type="entry name" value="MFS general substrate transporter"/>
    <property type="match status" value="1"/>
</dbReference>
<feature type="transmembrane region" description="Helical" evidence="2">
    <location>
        <begin position="367"/>
        <end position="388"/>
    </location>
</feature>
<gene>
    <name evidence="4" type="ORF">D7B24_003773</name>
</gene>
<feature type="transmembrane region" description="Helical" evidence="2">
    <location>
        <begin position="188"/>
        <end position="208"/>
    </location>
</feature>
<name>A0A3M9YEF8_9PEZI</name>
<evidence type="ECO:0000313" key="4">
    <source>
        <dbReference type="EMBL" id="RNJ58953.1"/>
    </source>
</evidence>
<feature type="transmembrane region" description="Helical" evidence="2">
    <location>
        <begin position="270"/>
        <end position="291"/>
    </location>
</feature>
<dbReference type="InterPro" id="IPR011701">
    <property type="entry name" value="MFS"/>
</dbReference>
<feature type="domain" description="Major facilitator superfamily (MFS) profile" evidence="3">
    <location>
        <begin position="29"/>
        <end position="436"/>
    </location>
</feature>
<feature type="transmembrane region" description="Helical" evidence="2">
    <location>
        <begin position="400"/>
        <end position="416"/>
    </location>
</feature>
<keyword evidence="2" id="KW-1133">Transmembrane helix</keyword>
<keyword evidence="2" id="KW-0812">Transmembrane</keyword>
<dbReference type="PANTHER" id="PTHR42910:SF1">
    <property type="entry name" value="MAJOR FACILITATOR SUPERFAMILY (MFS) PROFILE DOMAIN-CONTAINING PROTEIN"/>
    <property type="match status" value="1"/>
</dbReference>
<proteinExistence type="predicted"/>
<organism evidence="4 5">
    <name type="scientific">Verticillium nonalfalfae</name>
    <dbReference type="NCBI Taxonomy" id="1051616"/>
    <lineage>
        <taxon>Eukaryota</taxon>
        <taxon>Fungi</taxon>
        <taxon>Dikarya</taxon>
        <taxon>Ascomycota</taxon>
        <taxon>Pezizomycotina</taxon>
        <taxon>Sordariomycetes</taxon>
        <taxon>Hypocreomycetidae</taxon>
        <taxon>Glomerellales</taxon>
        <taxon>Plectosphaerellaceae</taxon>
        <taxon>Verticillium</taxon>
    </lineage>
</organism>
<feature type="transmembrane region" description="Helical" evidence="2">
    <location>
        <begin position="71"/>
        <end position="89"/>
    </location>
</feature>
<dbReference type="Pfam" id="PF07690">
    <property type="entry name" value="MFS_1"/>
    <property type="match status" value="1"/>
</dbReference>
<comment type="caution">
    <text evidence="4">The sequence shown here is derived from an EMBL/GenBank/DDBJ whole genome shotgun (WGS) entry which is preliminary data.</text>
</comment>